<evidence type="ECO:0000313" key="3">
    <source>
        <dbReference type="Proteomes" id="UP000809789"/>
    </source>
</evidence>
<dbReference type="EMBL" id="JAESVG020000010">
    <property type="protein sequence ID" value="KAG8623600.1"/>
    <property type="molecule type" value="Genomic_DNA"/>
</dbReference>
<dbReference type="PANTHER" id="PTHR43812">
    <property type="entry name" value="BLR2425 PROTEIN"/>
    <property type="match status" value="1"/>
</dbReference>
<dbReference type="InterPro" id="IPR002563">
    <property type="entry name" value="Flavin_Rdtase-like_dom"/>
</dbReference>
<name>A0A8K0KUM3_9PEZI</name>
<dbReference type="Pfam" id="PF01613">
    <property type="entry name" value="Flavin_Reduct"/>
    <property type="match status" value="1"/>
</dbReference>
<keyword evidence="3" id="KW-1185">Reference proteome</keyword>
<dbReference type="AlphaFoldDB" id="A0A8K0KUM3"/>
<gene>
    <name evidence="2" type="ORF">KVT40_008576</name>
</gene>
<dbReference type="SUPFAM" id="SSF50475">
    <property type="entry name" value="FMN-binding split barrel"/>
    <property type="match status" value="1"/>
</dbReference>
<organism evidence="2 3">
    <name type="scientific">Elsinoe batatas</name>
    <dbReference type="NCBI Taxonomy" id="2601811"/>
    <lineage>
        <taxon>Eukaryota</taxon>
        <taxon>Fungi</taxon>
        <taxon>Dikarya</taxon>
        <taxon>Ascomycota</taxon>
        <taxon>Pezizomycotina</taxon>
        <taxon>Dothideomycetes</taxon>
        <taxon>Dothideomycetidae</taxon>
        <taxon>Myriangiales</taxon>
        <taxon>Elsinoaceae</taxon>
        <taxon>Elsinoe</taxon>
    </lineage>
</organism>
<proteinExistence type="predicted"/>
<dbReference type="Gene3D" id="2.30.110.10">
    <property type="entry name" value="Electron Transport, Fmn-binding Protein, Chain A"/>
    <property type="match status" value="1"/>
</dbReference>
<dbReference type="PANTHER" id="PTHR43812:SF2">
    <property type="entry name" value="FLAVIN REDUCTASE LIKE DOMAIN-CONTAINING PROTEIN"/>
    <property type="match status" value="1"/>
</dbReference>
<evidence type="ECO:0000259" key="1">
    <source>
        <dbReference type="SMART" id="SM00903"/>
    </source>
</evidence>
<accession>A0A8K0KUM3</accession>
<dbReference type="OrthoDB" id="298012at2759"/>
<dbReference type="Proteomes" id="UP000809789">
    <property type="component" value="Unassembled WGS sequence"/>
</dbReference>
<feature type="domain" description="Flavin reductase like" evidence="1">
    <location>
        <begin position="21"/>
        <end position="178"/>
    </location>
</feature>
<sequence>MFYRPGSDTEDHGLPHDPFKACVVPRPIGWISTLSQDGKANLAPYSQFNNLTFDPPLVMFSSNQNTDGTRKDTVVNVETTGRFVWNLATWDLREAVNITAEQLPHGEDEFERAGLEKEKANLTDIPMVKRSPVKFECEYHSTIRIPGNPPMGTVDIIIGKVVAVHIADDALTDGMLDVNKTKPIARCGYYQYAVISTTFEMIVPGTNKMLLSGLEGSAKKNREAAAANKK</sequence>
<dbReference type="SMART" id="SM00903">
    <property type="entry name" value="Flavin_Reduct"/>
    <property type="match status" value="1"/>
</dbReference>
<dbReference type="GO" id="GO:0010181">
    <property type="term" value="F:FMN binding"/>
    <property type="evidence" value="ECO:0007669"/>
    <property type="project" value="InterPro"/>
</dbReference>
<comment type="caution">
    <text evidence="2">The sequence shown here is derived from an EMBL/GenBank/DDBJ whole genome shotgun (WGS) entry which is preliminary data.</text>
</comment>
<dbReference type="InterPro" id="IPR012349">
    <property type="entry name" value="Split_barrel_FMN-bd"/>
</dbReference>
<protein>
    <recommendedName>
        <fullName evidence="1">Flavin reductase like domain-containing protein</fullName>
    </recommendedName>
</protein>
<reference evidence="2" key="1">
    <citation type="submission" date="2021-07" db="EMBL/GenBank/DDBJ databases">
        <title>Elsinoe batatas strain:CRI-CJ2 Genome sequencing and assembly.</title>
        <authorList>
            <person name="Huang L."/>
        </authorList>
    </citation>
    <scope>NUCLEOTIDE SEQUENCE</scope>
    <source>
        <strain evidence="2">CRI-CJ2</strain>
    </source>
</reference>
<evidence type="ECO:0000313" key="2">
    <source>
        <dbReference type="EMBL" id="KAG8623600.1"/>
    </source>
</evidence>